<keyword evidence="3" id="KW-1185">Reference proteome</keyword>
<dbReference type="AlphaFoldDB" id="A0A510HHT0"/>
<organism evidence="2 3">
    <name type="scientific">Rubrobacter xylanophilus</name>
    <dbReference type="NCBI Taxonomy" id="49319"/>
    <lineage>
        <taxon>Bacteria</taxon>
        <taxon>Bacillati</taxon>
        <taxon>Actinomycetota</taxon>
        <taxon>Rubrobacteria</taxon>
        <taxon>Rubrobacterales</taxon>
        <taxon>Rubrobacteraceae</taxon>
        <taxon>Rubrobacter</taxon>
    </lineage>
</organism>
<proteinExistence type="predicted"/>
<dbReference type="EMBL" id="AP019791">
    <property type="protein sequence ID" value="BBL79519.1"/>
    <property type="molecule type" value="Genomic_DNA"/>
</dbReference>
<protein>
    <submittedName>
        <fullName evidence="2">Uncharacterized protein</fullName>
    </submittedName>
</protein>
<evidence type="ECO:0000313" key="3">
    <source>
        <dbReference type="Proteomes" id="UP000318065"/>
    </source>
</evidence>
<reference evidence="2" key="1">
    <citation type="journal article" date="2019" name="Microbiol. Resour. Announc.">
        <title>Complete Genome Sequence of Rubrobacter xylanophilus Strain AA3-22, Isolated from Arima Onsen in Japan.</title>
        <authorList>
            <person name="Tomariguchi N."/>
            <person name="Miyazaki K."/>
        </authorList>
    </citation>
    <scope>NUCLEOTIDE SEQUENCE [LARGE SCALE GENOMIC DNA]</scope>
    <source>
        <strain evidence="2">AA3-22</strain>
    </source>
</reference>
<gene>
    <name evidence="2" type="ORF">RxyAA322_13730</name>
</gene>
<feature type="region of interest" description="Disordered" evidence="1">
    <location>
        <begin position="56"/>
        <end position="77"/>
    </location>
</feature>
<sequence>MIRVLIRLESEVERQVSIRAESIRQALAAAQRAYPGSRARVIFPIDGESFFVKGSPAEEKTRGECPSAVGYSRESGA</sequence>
<evidence type="ECO:0000256" key="1">
    <source>
        <dbReference type="SAM" id="MobiDB-lite"/>
    </source>
</evidence>
<name>A0A510HHT0_9ACTN</name>
<dbReference type="Proteomes" id="UP000318065">
    <property type="component" value="Chromosome"/>
</dbReference>
<dbReference type="RefSeq" id="WP_143527516.1">
    <property type="nucleotide sequence ID" value="NZ_AP019791.1"/>
</dbReference>
<evidence type="ECO:0000313" key="2">
    <source>
        <dbReference type="EMBL" id="BBL79519.1"/>
    </source>
</evidence>
<accession>A0A510HHT0</accession>
<dbReference type="OrthoDB" id="8410231at2"/>